<reference evidence="9 10" key="1">
    <citation type="submission" date="2018-06" db="EMBL/GenBank/DDBJ databases">
        <title>Genomic Encyclopedia of Archaeal and Bacterial Type Strains, Phase II (KMG-II): from individual species to whole genera.</title>
        <authorList>
            <person name="Goeker M."/>
        </authorList>
    </citation>
    <scope>NUCLEOTIDE SEQUENCE [LARGE SCALE GENOMIC DNA]</scope>
    <source>
        <strain evidence="9 10">DSM 23446</strain>
    </source>
</reference>
<keyword evidence="10" id="KW-1185">Reference proteome</keyword>
<sequence length="302" mass="34473">MNLSIISPVYRAENILDLLVSRIKACIPVQEYEIILVDDYSPDNSWNKIEELARQHPEIKGIKLSRNFGQHYAITAGLDAAKGEWIIVMDCDLQDRPEEIPNLYQEANKGFDVVLAKRENRQDGFFKKLSSKLFYRTLAWLTGSHQDESIANFGVYHRKVVNEIIGMRESIRYFPTMVKWVGFRQTAIPVIHAENGDRGSTYGLRKLFNLALDIMLAYSDKPIRLAVKLGFLVALTGFLFALYTLYRYLDGDIIVAGYASLIISIWMLTGFLLTTLGMVGLYIGKTFEGVKNRPIYIIEKEV</sequence>
<dbReference type="GO" id="GO:0005886">
    <property type="term" value="C:plasma membrane"/>
    <property type="evidence" value="ECO:0007669"/>
    <property type="project" value="TreeGrafter"/>
</dbReference>
<feature type="transmembrane region" description="Helical" evidence="7">
    <location>
        <begin position="258"/>
        <end position="283"/>
    </location>
</feature>
<dbReference type="InterPro" id="IPR001173">
    <property type="entry name" value="Glyco_trans_2-like"/>
</dbReference>
<dbReference type="Pfam" id="PF00535">
    <property type="entry name" value="Glycos_transf_2"/>
    <property type="match status" value="1"/>
</dbReference>
<protein>
    <submittedName>
        <fullName evidence="9">Dolichol-phosphate mannosyltransferase</fullName>
    </submittedName>
</protein>
<evidence type="ECO:0000313" key="9">
    <source>
        <dbReference type="EMBL" id="RAI85574.1"/>
    </source>
</evidence>
<evidence type="ECO:0000313" key="10">
    <source>
        <dbReference type="Proteomes" id="UP000249610"/>
    </source>
</evidence>
<evidence type="ECO:0000259" key="8">
    <source>
        <dbReference type="Pfam" id="PF00535"/>
    </source>
</evidence>
<evidence type="ECO:0000256" key="2">
    <source>
        <dbReference type="ARBA" id="ARBA00022676"/>
    </source>
</evidence>
<evidence type="ECO:0000256" key="4">
    <source>
        <dbReference type="ARBA" id="ARBA00022692"/>
    </source>
</evidence>
<evidence type="ECO:0000256" key="6">
    <source>
        <dbReference type="ARBA" id="ARBA00023136"/>
    </source>
</evidence>
<accession>A0A327P3D0</accession>
<dbReference type="AlphaFoldDB" id="A0A327P3D0"/>
<dbReference type="InterPro" id="IPR029044">
    <property type="entry name" value="Nucleotide-diphossugar_trans"/>
</dbReference>
<feature type="transmembrane region" description="Helical" evidence="7">
    <location>
        <begin position="225"/>
        <end position="246"/>
    </location>
</feature>
<keyword evidence="2 9" id="KW-0328">Glycosyltransferase</keyword>
<name>A0A327P3D0_9BACT</name>
<comment type="subcellular location">
    <subcellularLocation>
        <location evidence="1">Membrane</location>
        <topology evidence="1">Multi-pass membrane protein</topology>
    </subcellularLocation>
</comment>
<dbReference type="Gene3D" id="3.90.550.10">
    <property type="entry name" value="Spore Coat Polysaccharide Biosynthesis Protein SpsA, Chain A"/>
    <property type="match status" value="1"/>
</dbReference>
<evidence type="ECO:0000256" key="3">
    <source>
        <dbReference type="ARBA" id="ARBA00022679"/>
    </source>
</evidence>
<dbReference type="PANTHER" id="PTHR48090">
    <property type="entry name" value="UNDECAPRENYL-PHOSPHATE 4-DEOXY-4-FORMAMIDO-L-ARABINOSE TRANSFERASE-RELATED"/>
    <property type="match status" value="1"/>
</dbReference>
<evidence type="ECO:0000256" key="5">
    <source>
        <dbReference type="ARBA" id="ARBA00022989"/>
    </source>
</evidence>
<dbReference type="PANTHER" id="PTHR48090:SF1">
    <property type="entry name" value="PROPHAGE BACTOPRENOL GLUCOSYL TRANSFERASE HOMOLOG"/>
    <property type="match status" value="1"/>
</dbReference>
<keyword evidence="4 7" id="KW-0812">Transmembrane</keyword>
<dbReference type="RefSeq" id="WP_111612976.1">
    <property type="nucleotide sequence ID" value="NZ_QLLK01000013.1"/>
</dbReference>
<proteinExistence type="predicted"/>
<dbReference type="CDD" id="cd04187">
    <property type="entry name" value="DPM1_like_bac"/>
    <property type="match status" value="1"/>
</dbReference>
<comment type="caution">
    <text evidence="9">The sequence shown here is derived from an EMBL/GenBank/DDBJ whole genome shotgun (WGS) entry which is preliminary data.</text>
</comment>
<dbReference type="OrthoDB" id="9807778at2"/>
<dbReference type="GO" id="GO:0016757">
    <property type="term" value="F:glycosyltransferase activity"/>
    <property type="evidence" value="ECO:0007669"/>
    <property type="project" value="UniProtKB-KW"/>
</dbReference>
<keyword evidence="3 9" id="KW-0808">Transferase</keyword>
<feature type="domain" description="Glycosyltransferase 2-like" evidence="8">
    <location>
        <begin position="4"/>
        <end position="134"/>
    </location>
</feature>
<keyword evidence="5 7" id="KW-1133">Transmembrane helix</keyword>
<gene>
    <name evidence="9" type="ORF">LV83_03654</name>
</gene>
<organism evidence="9 10">
    <name type="scientific">Algoriphagus yeomjeoni</name>
    <dbReference type="NCBI Taxonomy" id="291403"/>
    <lineage>
        <taxon>Bacteria</taxon>
        <taxon>Pseudomonadati</taxon>
        <taxon>Bacteroidota</taxon>
        <taxon>Cytophagia</taxon>
        <taxon>Cytophagales</taxon>
        <taxon>Cyclobacteriaceae</taxon>
        <taxon>Algoriphagus</taxon>
    </lineage>
</organism>
<dbReference type="SUPFAM" id="SSF53448">
    <property type="entry name" value="Nucleotide-diphospho-sugar transferases"/>
    <property type="match status" value="1"/>
</dbReference>
<evidence type="ECO:0000256" key="1">
    <source>
        <dbReference type="ARBA" id="ARBA00004141"/>
    </source>
</evidence>
<dbReference type="EMBL" id="QLLK01000013">
    <property type="protein sequence ID" value="RAI85574.1"/>
    <property type="molecule type" value="Genomic_DNA"/>
</dbReference>
<keyword evidence="6 7" id="KW-0472">Membrane</keyword>
<dbReference type="InterPro" id="IPR050256">
    <property type="entry name" value="Glycosyltransferase_2"/>
</dbReference>
<dbReference type="Proteomes" id="UP000249610">
    <property type="component" value="Unassembled WGS sequence"/>
</dbReference>
<evidence type="ECO:0000256" key="7">
    <source>
        <dbReference type="SAM" id="Phobius"/>
    </source>
</evidence>